<reference evidence="8" key="1">
    <citation type="submission" date="2020-09" db="EMBL/GenBank/DDBJ databases">
        <title>A novel bacterium of genus Mangrovicoccus, isolated from South China Sea.</title>
        <authorList>
            <person name="Huang H."/>
            <person name="Mo K."/>
            <person name="Hu Y."/>
        </authorList>
    </citation>
    <scope>NUCLEOTIDE SEQUENCE</scope>
    <source>
        <strain evidence="8">HB182678</strain>
    </source>
</reference>
<keyword evidence="4 7" id="KW-0812">Transmembrane</keyword>
<sequence>MSMSLTTRRRSRRPSLTPMIDVVFLLLVFFMLASRFGMDMQIPLGLGGGGSGWSGPPRLVQVEPDGLALNGRALEPAALPAALAELTETPADPVVLRAGEEADVQRLVEVMELLGRAGYANLVLVE</sequence>
<evidence type="ECO:0000313" key="8">
    <source>
        <dbReference type="EMBL" id="MBE3638961.1"/>
    </source>
</evidence>
<comment type="caution">
    <text evidence="8">The sequence shown here is derived from an EMBL/GenBank/DDBJ whole genome shotgun (WGS) entry which is preliminary data.</text>
</comment>
<keyword evidence="7" id="KW-0813">Transport</keyword>
<evidence type="ECO:0000256" key="3">
    <source>
        <dbReference type="ARBA" id="ARBA00022475"/>
    </source>
</evidence>
<evidence type="ECO:0000256" key="6">
    <source>
        <dbReference type="ARBA" id="ARBA00023136"/>
    </source>
</evidence>
<protein>
    <submittedName>
        <fullName evidence="8">Biopolymer transporter ExbD</fullName>
    </submittedName>
</protein>
<comment type="subcellular location">
    <subcellularLocation>
        <location evidence="1">Cell membrane</location>
        <topology evidence="1">Single-pass membrane protein</topology>
    </subcellularLocation>
    <subcellularLocation>
        <location evidence="7">Cell membrane</location>
        <topology evidence="7">Single-pass type II membrane protein</topology>
    </subcellularLocation>
</comment>
<keyword evidence="9" id="KW-1185">Reference proteome</keyword>
<accession>A0A8J6YZR0</accession>
<dbReference type="AlphaFoldDB" id="A0A8J6YZR0"/>
<evidence type="ECO:0000256" key="7">
    <source>
        <dbReference type="RuleBase" id="RU003879"/>
    </source>
</evidence>
<dbReference type="EMBL" id="JACVXA010000035">
    <property type="protein sequence ID" value="MBE3638961.1"/>
    <property type="molecule type" value="Genomic_DNA"/>
</dbReference>
<dbReference type="Gene3D" id="3.30.420.270">
    <property type="match status" value="1"/>
</dbReference>
<evidence type="ECO:0000256" key="2">
    <source>
        <dbReference type="ARBA" id="ARBA00005811"/>
    </source>
</evidence>
<keyword evidence="6" id="KW-0472">Membrane</keyword>
<proteinExistence type="inferred from homology"/>
<organism evidence="8 9">
    <name type="scientific">Mangrovicoccus algicola</name>
    <dbReference type="NCBI Taxonomy" id="2771008"/>
    <lineage>
        <taxon>Bacteria</taxon>
        <taxon>Pseudomonadati</taxon>
        <taxon>Pseudomonadota</taxon>
        <taxon>Alphaproteobacteria</taxon>
        <taxon>Rhodobacterales</taxon>
        <taxon>Paracoccaceae</taxon>
        <taxon>Mangrovicoccus</taxon>
    </lineage>
</organism>
<keyword evidence="5" id="KW-1133">Transmembrane helix</keyword>
<comment type="similarity">
    <text evidence="2 7">Belongs to the ExbD/TolR family.</text>
</comment>
<dbReference type="Proteomes" id="UP000609121">
    <property type="component" value="Unassembled WGS sequence"/>
</dbReference>
<name>A0A8J6YZR0_9RHOB</name>
<dbReference type="GO" id="GO:0022857">
    <property type="term" value="F:transmembrane transporter activity"/>
    <property type="evidence" value="ECO:0007669"/>
    <property type="project" value="InterPro"/>
</dbReference>
<evidence type="ECO:0000256" key="5">
    <source>
        <dbReference type="ARBA" id="ARBA00022989"/>
    </source>
</evidence>
<dbReference type="PANTHER" id="PTHR30558:SF3">
    <property type="entry name" value="BIOPOLYMER TRANSPORT PROTEIN EXBD-RELATED"/>
    <property type="match status" value="1"/>
</dbReference>
<dbReference type="Pfam" id="PF02472">
    <property type="entry name" value="ExbD"/>
    <property type="match status" value="1"/>
</dbReference>
<gene>
    <name evidence="8" type="ORF">ICN82_12185</name>
</gene>
<dbReference type="InterPro" id="IPR003400">
    <property type="entry name" value="ExbD"/>
</dbReference>
<dbReference type="GO" id="GO:0005886">
    <property type="term" value="C:plasma membrane"/>
    <property type="evidence" value="ECO:0007669"/>
    <property type="project" value="UniProtKB-SubCell"/>
</dbReference>
<evidence type="ECO:0000256" key="4">
    <source>
        <dbReference type="ARBA" id="ARBA00022692"/>
    </source>
</evidence>
<dbReference type="GO" id="GO:0015031">
    <property type="term" value="P:protein transport"/>
    <property type="evidence" value="ECO:0007669"/>
    <property type="project" value="UniProtKB-KW"/>
</dbReference>
<keyword evidence="7" id="KW-0653">Protein transport</keyword>
<evidence type="ECO:0000313" key="9">
    <source>
        <dbReference type="Proteomes" id="UP000609121"/>
    </source>
</evidence>
<dbReference type="PANTHER" id="PTHR30558">
    <property type="entry name" value="EXBD MEMBRANE COMPONENT OF PMF-DRIVEN MACROMOLECULE IMPORT SYSTEM"/>
    <property type="match status" value="1"/>
</dbReference>
<evidence type="ECO:0000256" key="1">
    <source>
        <dbReference type="ARBA" id="ARBA00004162"/>
    </source>
</evidence>
<keyword evidence="3" id="KW-1003">Cell membrane</keyword>